<dbReference type="GO" id="GO:0004518">
    <property type="term" value="F:nuclease activity"/>
    <property type="evidence" value="ECO:0007669"/>
    <property type="project" value="UniProtKB-KW"/>
</dbReference>
<dbReference type="InterPro" id="IPR005135">
    <property type="entry name" value="Endo/exonuclease/phosphatase"/>
</dbReference>
<dbReference type="InterPro" id="IPR036691">
    <property type="entry name" value="Endo/exonu/phosph_ase_sf"/>
</dbReference>
<evidence type="ECO:0000313" key="12">
    <source>
        <dbReference type="EMBL" id="CAD9528140.1"/>
    </source>
</evidence>
<keyword evidence="8" id="KW-0460">Magnesium</keyword>
<dbReference type="GO" id="GO:0046872">
    <property type="term" value="F:metal ion binding"/>
    <property type="evidence" value="ECO:0007669"/>
    <property type="project" value="UniProtKB-KW"/>
</dbReference>
<dbReference type="SUPFAM" id="SSF56219">
    <property type="entry name" value="DNase I-like"/>
    <property type="match status" value="1"/>
</dbReference>
<feature type="domain" description="Endonuclease/exonuclease/phosphatase" evidence="11">
    <location>
        <begin position="5"/>
        <end position="238"/>
    </location>
</feature>
<dbReference type="CDD" id="cd09080">
    <property type="entry name" value="TDP2"/>
    <property type="match status" value="1"/>
</dbReference>
<dbReference type="Pfam" id="PF03372">
    <property type="entry name" value="Exo_endo_phos"/>
    <property type="match status" value="1"/>
</dbReference>
<dbReference type="GO" id="GO:0006302">
    <property type="term" value="P:double-strand break repair"/>
    <property type="evidence" value="ECO:0007669"/>
    <property type="project" value="TreeGrafter"/>
</dbReference>
<evidence type="ECO:0000256" key="10">
    <source>
        <dbReference type="ARBA" id="ARBA00023242"/>
    </source>
</evidence>
<dbReference type="PANTHER" id="PTHR15822">
    <property type="entry name" value="TRAF AND TNF RECEPTOR-ASSOCIATED PROTEIN"/>
    <property type="match status" value="1"/>
</dbReference>
<evidence type="ECO:0000256" key="4">
    <source>
        <dbReference type="ARBA" id="ARBA00022722"/>
    </source>
</evidence>
<dbReference type="PANTHER" id="PTHR15822:SF4">
    <property type="entry name" value="TYROSYL-DNA PHOSPHODIESTERASE 2"/>
    <property type="match status" value="1"/>
</dbReference>
<keyword evidence="6" id="KW-0227">DNA damage</keyword>
<keyword evidence="9" id="KW-0234">DNA repair</keyword>
<sequence length="264" mass="29907">MLSVLTLNVWFAKLLMHDRTQALIRLIQVEKPHVVCLQEVVPYVADSLIAAFPTWGHSGFEGFAVNHGYGVLIMTRPDLAASFTSYELESRMGRKLVVAKLPDLAVGSVHLESLNNHKWRVRQLQRCAQVLAGFSDALLVGDFNFDSTRNFKPPHVPLENDDLNTSLPDFDDVWPKLRPKELGLTYDSQTNPYIRKTETMRYDRVMARLKLWVANSIQLIGSVGEGDSDAQRIFLSDHFGVLAHFARPLSPHAMPWHPQVSRHT</sequence>
<comment type="subcellular location">
    <subcellularLocation>
        <location evidence="3">Nucleus</location>
        <location evidence="3">PML body</location>
    </subcellularLocation>
</comment>
<evidence type="ECO:0000256" key="1">
    <source>
        <dbReference type="ARBA" id="ARBA00001936"/>
    </source>
</evidence>
<evidence type="ECO:0000256" key="7">
    <source>
        <dbReference type="ARBA" id="ARBA00022801"/>
    </source>
</evidence>
<organism evidence="12">
    <name type="scientific">Zooxanthella nutricula</name>
    <dbReference type="NCBI Taxonomy" id="1333877"/>
    <lineage>
        <taxon>Eukaryota</taxon>
        <taxon>Sar</taxon>
        <taxon>Alveolata</taxon>
        <taxon>Dinophyceae</taxon>
        <taxon>Peridiniales</taxon>
        <taxon>Peridiniales incertae sedis</taxon>
        <taxon>Zooxanthella</taxon>
    </lineage>
</organism>
<reference evidence="12" key="1">
    <citation type="submission" date="2021-01" db="EMBL/GenBank/DDBJ databases">
        <authorList>
            <person name="Corre E."/>
            <person name="Pelletier E."/>
            <person name="Niang G."/>
            <person name="Scheremetjew M."/>
            <person name="Finn R."/>
            <person name="Kale V."/>
            <person name="Holt S."/>
            <person name="Cochrane G."/>
            <person name="Meng A."/>
            <person name="Brown T."/>
            <person name="Cohen L."/>
        </authorList>
    </citation>
    <scope>NUCLEOTIDE SEQUENCE</scope>
    <source>
        <strain evidence="12">RCC3387</strain>
    </source>
</reference>
<evidence type="ECO:0000256" key="9">
    <source>
        <dbReference type="ARBA" id="ARBA00023204"/>
    </source>
</evidence>
<evidence type="ECO:0000259" key="11">
    <source>
        <dbReference type="Pfam" id="PF03372"/>
    </source>
</evidence>
<dbReference type="AlphaFoldDB" id="A0A6U6J7J3"/>
<keyword evidence="10" id="KW-0539">Nucleus</keyword>
<evidence type="ECO:0000256" key="8">
    <source>
        <dbReference type="ARBA" id="ARBA00022842"/>
    </source>
</evidence>
<gene>
    <name evidence="12" type="ORF">BRAN1462_LOCUS11795</name>
</gene>
<comment type="cofactor">
    <cofactor evidence="2">
        <name>Mg(2+)</name>
        <dbReference type="ChEBI" id="CHEBI:18420"/>
    </cofactor>
</comment>
<evidence type="ECO:0000256" key="5">
    <source>
        <dbReference type="ARBA" id="ARBA00022723"/>
    </source>
</evidence>
<comment type="cofactor">
    <cofactor evidence="1">
        <name>Mn(2+)</name>
        <dbReference type="ChEBI" id="CHEBI:29035"/>
    </cofactor>
</comment>
<evidence type="ECO:0000256" key="3">
    <source>
        <dbReference type="ARBA" id="ARBA00004322"/>
    </source>
</evidence>
<keyword evidence="7" id="KW-0378">Hydrolase</keyword>
<accession>A0A6U6J7J3</accession>
<keyword evidence="5" id="KW-0479">Metal-binding</keyword>
<proteinExistence type="predicted"/>
<keyword evidence="4" id="KW-0540">Nuclease</keyword>
<protein>
    <recommendedName>
        <fullName evidence="11">Endonuclease/exonuclease/phosphatase domain-containing protein</fullName>
    </recommendedName>
</protein>
<dbReference type="Gene3D" id="3.60.10.10">
    <property type="entry name" value="Endonuclease/exonuclease/phosphatase"/>
    <property type="match status" value="1"/>
</dbReference>
<dbReference type="GO" id="GO:0070260">
    <property type="term" value="F:5'-tyrosyl-DNA phosphodiesterase activity"/>
    <property type="evidence" value="ECO:0007669"/>
    <property type="project" value="TreeGrafter"/>
</dbReference>
<name>A0A6U6J7J3_9DINO</name>
<dbReference type="GO" id="GO:0005737">
    <property type="term" value="C:cytoplasm"/>
    <property type="evidence" value="ECO:0007669"/>
    <property type="project" value="TreeGrafter"/>
</dbReference>
<evidence type="ECO:0000256" key="6">
    <source>
        <dbReference type="ARBA" id="ARBA00022763"/>
    </source>
</evidence>
<evidence type="ECO:0000256" key="2">
    <source>
        <dbReference type="ARBA" id="ARBA00001946"/>
    </source>
</evidence>
<dbReference type="InterPro" id="IPR051547">
    <property type="entry name" value="TDP2-like"/>
</dbReference>
<dbReference type="EMBL" id="HBGW01018725">
    <property type="protein sequence ID" value="CAD9528140.1"/>
    <property type="molecule type" value="Transcribed_RNA"/>
</dbReference>
<dbReference type="GO" id="GO:0003697">
    <property type="term" value="F:single-stranded DNA binding"/>
    <property type="evidence" value="ECO:0007669"/>
    <property type="project" value="TreeGrafter"/>
</dbReference>